<keyword evidence="2" id="KW-0227">DNA damage</keyword>
<proteinExistence type="predicted"/>
<evidence type="ECO:0000256" key="4">
    <source>
        <dbReference type="ARBA" id="ARBA00022833"/>
    </source>
</evidence>
<organism evidence="10 11">
    <name type="scientific">Xenorhabdus thuongxuanensis</name>
    <dbReference type="NCBI Taxonomy" id="1873484"/>
    <lineage>
        <taxon>Bacteria</taxon>
        <taxon>Pseudomonadati</taxon>
        <taxon>Pseudomonadota</taxon>
        <taxon>Gammaproteobacteria</taxon>
        <taxon>Enterobacterales</taxon>
        <taxon>Morganellaceae</taxon>
        <taxon>Xenorhabdus</taxon>
    </lineage>
</organism>
<evidence type="ECO:0000256" key="2">
    <source>
        <dbReference type="ARBA" id="ARBA00022763"/>
    </source>
</evidence>
<dbReference type="OrthoDB" id="9807664at2"/>
<keyword evidence="1 9" id="KW-0479">Metal-binding</keyword>
<keyword evidence="10" id="KW-0326">Glycosidase</keyword>
<dbReference type="InterPro" id="IPR052891">
    <property type="entry name" value="DNA-3mA_glycosylase"/>
</dbReference>
<keyword evidence="4 9" id="KW-0862">Zinc</keyword>
<name>A0A1Q5U2E9_9GAMM</name>
<sequence>MSKEITRCGWVTSDPDYLAYHDNEWGIPLRDSQQLFELICLEGQQAGLSWFTILKKREGYRKCFYQFDPVKIAKMDETDVERLMKEPIIVRNRAKINAIIHNARAYLKMAEQGEEFSAFIWSFVDNSPQINHWQNLSEVPAKTITSDALAKALKKRGFKFIGSTTCYAFMQAAGLVNDHLINCLCRK</sequence>
<evidence type="ECO:0000313" key="11">
    <source>
        <dbReference type="Proteomes" id="UP000186277"/>
    </source>
</evidence>
<dbReference type="PANTHER" id="PTHR30037:SF4">
    <property type="entry name" value="DNA-3-METHYLADENINE GLYCOSYLASE I"/>
    <property type="match status" value="1"/>
</dbReference>
<evidence type="ECO:0000256" key="3">
    <source>
        <dbReference type="ARBA" id="ARBA00022801"/>
    </source>
</evidence>
<dbReference type="Pfam" id="PF03352">
    <property type="entry name" value="Adenine_glyco"/>
    <property type="match status" value="1"/>
</dbReference>
<evidence type="ECO:0000256" key="1">
    <source>
        <dbReference type="ARBA" id="ARBA00022723"/>
    </source>
</evidence>
<dbReference type="NCBIfam" id="TIGR00624">
    <property type="entry name" value="tag"/>
    <property type="match status" value="1"/>
</dbReference>
<dbReference type="InterPro" id="IPR005019">
    <property type="entry name" value="Adenine_glyco"/>
</dbReference>
<dbReference type="EC" id="3.2.2.20" evidence="8"/>
<feature type="binding site" evidence="9">
    <location>
        <position position="179"/>
    </location>
    <ligand>
        <name>Zn(2+)</name>
        <dbReference type="ChEBI" id="CHEBI:29105"/>
    </ligand>
</feature>
<evidence type="ECO:0000256" key="9">
    <source>
        <dbReference type="PIRSR" id="PIRSR604597-1"/>
    </source>
</evidence>
<evidence type="ECO:0000256" key="5">
    <source>
        <dbReference type="ARBA" id="ARBA00023204"/>
    </source>
</evidence>
<dbReference type="PANTHER" id="PTHR30037">
    <property type="entry name" value="DNA-3-METHYLADENINE GLYCOSYLASE 1"/>
    <property type="match status" value="1"/>
</dbReference>
<dbReference type="Proteomes" id="UP000186277">
    <property type="component" value="Unassembled WGS sequence"/>
</dbReference>
<keyword evidence="5" id="KW-0234">DNA repair</keyword>
<dbReference type="InterPro" id="IPR011257">
    <property type="entry name" value="DNA_glycosylase"/>
</dbReference>
<dbReference type="GO" id="GO:0008725">
    <property type="term" value="F:DNA-3-methyladenine glycosylase activity"/>
    <property type="evidence" value="ECO:0007669"/>
    <property type="project" value="UniProtKB-EC"/>
</dbReference>
<feature type="binding site" evidence="9">
    <location>
        <position position="183"/>
    </location>
    <ligand>
        <name>Zn(2+)</name>
        <dbReference type="ChEBI" id="CHEBI:29105"/>
    </ligand>
</feature>
<gene>
    <name evidence="10" type="ORF">Xentx_01995</name>
</gene>
<comment type="catalytic activity">
    <reaction evidence="6">
        <text>Hydrolysis of alkylated DNA, releasing 3-methyladenine.</text>
        <dbReference type="EC" id="3.2.2.20"/>
    </reaction>
</comment>
<keyword evidence="11" id="KW-1185">Reference proteome</keyword>
<dbReference type="FunFam" id="1.10.340.30:FF:000009">
    <property type="entry name" value="DNA-3-methyladenine glycosylase I"/>
    <property type="match status" value="1"/>
</dbReference>
<comment type="function">
    <text evidence="7">Hydrolysis of the deoxyribose N-glycosidic bond to excise 3-methyladenine from the damaged DNA polymer formed by alkylation lesions.</text>
</comment>
<dbReference type="RefSeq" id="WP_074020079.1">
    <property type="nucleotide sequence ID" value="NZ_CAWMWP010000024.1"/>
</dbReference>
<evidence type="ECO:0000313" key="10">
    <source>
        <dbReference type="EMBL" id="OKP06655.1"/>
    </source>
</evidence>
<accession>A0A1Q5U2E9</accession>
<feature type="binding site" evidence="9">
    <location>
        <position position="8"/>
    </location>
    <ligand>
        <name>Zn(2+)</name>
        <dbReference type="ChEBI" id="CHEBI:29105"/>
    </ligand>
</feature>
<dbReference type="GO" id="GO:0046872">
    <property type="term" value="F:metal ion binding"/>
    <property type="evidence" value="ECO:0007669"/>
    <property type="project" value="UniProtKB-KW"/>
</dbReference>
<comment type="caution">
    <text evidence="10">The sequence shown here is derived from an EMBL/GenBank/DDBJ whole genome shotgun (WGS) entry which is preliminary data.</text>
</comment>
<evidence type="ECO:0000256" key="6">
    <source>
        <dbReference type="ARBA" id="ARBA00052558"/>
    </source>
</evidence>
<reference evidence="10 11" key="1">
    <citation type="submission" date="2016-09" db="EMBL/GenBank/DDBJ databases">
        <title>Xenorhabdus thuongxuanensis sp. nov. and Xenorhabdus eapokensis sp. nov., isolated from Steinernema species.</title>
        <authorList>
            <person name="Kaempfer P."/>
            <person name="Tobias N.J."/>
            <person name="Phan Ke L."/>
            <person name="Bode H.B."/>
            <person name="Glaeser S.P."/>
        </authorList>
    </citation>
    <scope>NUCLEOTIDE SEQUENCE [LARGE SCALE GENOMIC DNA]</scope>
    <source>
        <strain evidence="10 11">30TX1</strain>
    </source>
</reference>
<evidence type="ECO:0000256" key="8">
    <source>
        <dbReference type="ARBA" id="ARBA00066766"/>
    </source>
</evidence>
<feature type="binding site" evidence="9">
    <location>
        <position position="21"/>
    </location>
    <ligand>
        <name>Zn(2+)</name>
        <dbReference type="ChEBI" id="CHEBI:29105"/>
    </ligand>
</feature>
<keyword evidence="3" id="KW-0378">Hydrolase</keyword>
<dbReference type="AlphaFoldDB" id="A0A1Q5U2E9"/>
<protein>
    <recommendedName>
        <fullName evidence="8">DNA-3-methyladenine glycosylase I</fullName>
        <ecNumber evidence="8">3.2.2.20</ecNumber>
    </recommendedName>
</protein>
<dbReference type="EMBL" id="MKGR01000012">
    <property type="protein sequence ID" value="OKP06655.1"/>
    <property type="molecule type" value="Genomic_DNA"/>
</dbReference>
<evidence type="ECO:0000256" key="7">
    <source>
        <dbReference type="ARBA" id="ARBA00057608"/>
    </source>
</evidence>
<dbReference type="SUPFAM" id="SSF48150">
    <property type="entry name" value="DNA-glycosylase"/>
    <property type="match status" value="1"/>
</dbReference>
<dbReference type="GO" id="GO:0006284">
    <property type="term" value="P:base-excision repair"/>
    <property type="evidence" value="ECO:0007669"/>
    <property type="project" value="InterPro"/>
</dbReference>
<dbReference type="InterPro" id="IPR004597">
    <property type="entry name" value="Tag"/>
</dbReference>
<dbReference type="Gene3D" id="1.10.340.30">
    <property type="entry name" value="Hypothetical protein, domain 2"/>
    <property type="match status" value="1"/>
</dbReference>